<accession>A0ABV8LSM6</accession>
<keyword evidence="4" id="KW-0808">Transferase</keyword>
<feature type="domain" description="Histidine kinase/HSP90-like ATPase" evidence="7">
    <location>
        <begin position="104"/>
        <end position="213"/>
    </location>
</feature>
<keyword evidence="9" id="KW-1185">Reference proteome</keyword>
<sequence length="297" mass="32467">MNDIVVNLARRSQSLVERQLKVVEELERDERDPERLAALFRLERLTARMRRTNENLLVLAGGSARRRGREPVPLAALVLAAVSENEQYQRVRAEVEDGVQVSGVVAADLVHLLAELLENAVGYSPPTSVVRVTGERSTRGARVIITDQGIGMRAEVRDELNELLADPPEVDASVTERMGLVVIGHLAARHDLRVTLAEAAGGIRATVDLPEAVLEPRKHDLTAAVRLTTGEPFDVDTTMRLPAGEPVEEHTILLPSRVPMASLPPSTGQPEPVEQPIAADPATERVLTRLYDGLRDT</sequence>
<dbReference type="RefSeq" id="WP_253761791.1">
    <property type="nucleotide sequence ID" value="NZ_JAMZDZ010000001.1"/>
</dbReference>
<evidence type="ECO:0000256" key="6">
    <source>
        <dbReference type="SAM" id="MobiDB-lite"/>
    </source>
</evidence>
<dbReference type="Proteomes" id="UP001595816">
    <property type="component" value="Unassembled WGS sequence"/>
</dbReference>
<proteinExistence type="predicted"/>
<dbReference type="EC" id="2.7.13.3" evidence="2"/>
<dbReference type="EMBL" id="JBHSAY010000015">
    <property type="protein sequence ID" value="MFC4134011.1"/>
    <property type="molecule type" value="Genomic_DNA"/>
</dbReference>
<evidence type="ECO:0000256" key="1">
    <source>
        <dbReference type="ARBA" id="ARBA00000085"/>
    </source>
</evidence>
<dbReference type="InterPro" id="IPR050428">
    <property type="entry name" value="TCS_sensor_his_kinase"/>
</dbReference>
<evidence type="ECO:0000256" key="4">
    <source>
        <dbReference type="ARBA" id="ARBA00022679"/>
    </source>
</evidence>
<comment type="catalytic activity">
    <reaction evidence="1">
        <text>ATP + protein L-histidine = ADP + protein N-phospho-L-histidine.</text>
        <dbReference type="EC" id="2.7.13.3"/>
    </reaction>
</comment>
<protein>
    <recommendedName>
        <fullName evidence="2">histidine kinase</fullName>
        <ecNumber evidence="2">2.7.13.3</ecNumber>
    </recommendedName>
</protein>
<comment type="caution">
    <text evidence="8">The sequence shown here is derived from an EMBL/GenBank/DDBJ whole genome shotgun (WGS) entry which is preliminary data.</text>
</comment>
<evidence type="ECO:0000256" key="2">
    <source>
        <dbReference type="ARBA" id="ARBA00012438"/>
    </source>
</evidence>
<dbReference type="SMART" id="SM00387">
    <property type="entry name" value="HATPase_c"/>
    <property type="match status" value="1"/>
</dbReference>
<gene>
    <name evidence="8" type="ORF">ACFOZ4_25660</name>
</gene>
<keyword evidence="5 8" id="KW-0418">Kinase</keyword>
<dbReference type="Gene3D" id="3.30.565.10">
    <property type="entry name" value="Histidine kinase-like ATPase, C-terminal domain"/>
    <property type="match status" value="1"/>
</dbReference>
<feature type="region of interest" description="Disordered" evidence="6">
    <location>
        <begin position="263"/>
        <end position="284"/>
    </location>
</feature>
<dbReference type="PANTHER" id="PTHR45436:SF5">
    <property type="entry name" value="SENSOR HISTIDINE KINASE TRCS"/>
    <property type="match status" value="1"/>
</dbReference>
<dbReference type="SUPFAM" id="SSF55874">
    <property type="entry name" value="ATPase domain of HSP90 chaperone/DNA topoisomerase II/histidine kinase"/>
    <property type="match status" value="1"/>
</dbReference>
<evidence type="ECO:0000313" key="9">
    <source>
        <dbReference type="Proteomes" id="UP001595816"/>
    </source>
</evidence>
<reference evidence="9" key="1">
    <citation type="journal article" date="2019" name="Int. J. Syst. Evol. Microbiol.">
        <title>The Global Catalogue of Microorganisms (GCM) 10K type strain sequencing project: providing services to taxonomists for standard genome sequencing and annotation.</title>
        <authorList>
            <consortium name="The Broad Institute Genomics Platform"/>
            <consortium name="The Broad Institute Genome Sequencing Center for Infectious Disease"/>
            <person name="Wu L."/>
            <person name="Ma J."/>
        </authorList>
    </citation>
    <scope>NUCLEOTIDE SEQUENCE [LARGE SCALE GENOMIC DNA]</scope>
    <source>
        <strain evidence="9">CGMCC 4.7289</strain>
    </source>
</reference>
<dbReference type="InterPro" id="IPR036890">
    <property type="entry name" value="HATPase_C_sf"/>
</dbReference>
<evidence type="ECO:0000256" key="5">
    <source>
        <dbReference type="ARBA" id="ARBA00022777"/>
    </source>
</evidence>
<evidence type="ECO:0000313" key="8">
    <source>
        <dbReference type="EMBL" id="MFC4134011.1"/>
    </source>
</evidence>
<dbReference type="InterPro" id="IPR003594">
    <property type="entry name" value="HATPase_dom"/>
</dbReference>
<keyword evidence="3" id="KW-0597">Phosphoprotein</keyword>
<dbReference type="Pfam" id="PF02518">
    <property type="entry name" value="HATPase_c"/>
    <property type="match status" value="1"/>
</dbReference>
<evidence type="ECO:0000256" key="3">
    <source>
        <dbReference type="ARBA" id="ARBA00022553"/>
    </source>
</evidence>
<evidence type="ECO:0000259" key="7">
    <source>
        <dbReference type="SMART" id="SM00387"/>
    </source>
</evidence>
<dbReference type="PANTHER" id="PTHR45436">
    <property type="entry name" value="SENSOR HISTIDINE KINASE YKOH"/>
    <property type="match status" value="1"/>
</dbReference>
<dbReference type="GO" id="GO:0016301">
    <property type="term" value="F:kinase activity"/>
    <property type="evidence" value="ECO:0007669"/>
    <property type="project" value="UniProtKB-KW"/>
</dbReference>
<organism evidence="8 9">
    <name type="scientific">Hamadaea flava</name>
    <dbReference type="NCBI Taxonomy" id="1742688"/>
    <lineage>
        <taxon>Bacteria</taxon>
        <taxon>Bacillati</taxon>
        <taxon>Actinomycetota</taxon>
        <taxon>Actinomycetes</taxon>
        <taxon>Micromonosporales</taxon>
        <taxon>Micromonosporaceae</taxon>
        <taxon>Hamadaea</taxon>
    </lineage>
</organism>
<name>A0ABV8LSM6_9ACTN</name>